<feature type="region of interest" description="Disordered" evidence="1">
    <location>
        <begin position="1"/>
        <end position="55"/>
    </location>
</feature>
<keyword evidence="3" id="KW-1185">Reference proteome</keyword>
<reference evidence="2 3" key="1">
    <citation type="submission" date="2019-11" db="EMBL/GenBank/DDBJ databases">
        <title>Whole genome sequence of Oryza granulata.</title>
        <authorList>
            <person name="Li W."/>
        </authorList>
    </citation>
    <scope>NUCLEOTIDE SEQUENCE [LARGE SCALE GENOMIC DNA]</scope>
    <source>
        <strain evidence="3">cv. Menghai</strain>
        <tissue evidence="2">Leaf</tissue>
    </source>
</reference>
<organism evidence="2 3">
    <name type="scientific">Oryza meyeriana var. granulata</name>
    <dbReference type="NCBI Taxonomy" id="110450"/>
    <lineage>
        <taxon>Eukaryota</taxon>
        <taxon>Viridiplantae</taxon>
        <taxon>Streptophyta</taxon>
        <taxon>Embryophyta</taxon>
        <taxon>Tracheophyta</taxon>
        <taxon>Spermatophyta</taxon>
        <taxon>Magnoliopsida</taxon>
        <taxon>Liliopsida</taxon>
        <taxon>Poales</taxon>
        <taxon>Poaceae</taxon>
        <taxon>BOP clade</taxon>
        <taxon>Oryzoideae</taxon>
        <taxon>Oryzeae</taxon>
        <taxon>Oryzinae</taxon>
        <taxon>Oryza</taxon>
        <taxon>Oryza meyeriana</taxon>
    </lineage>
</organism>
<protein>
    <submittedName>
        <fullName evidence="2">Uncharacterized protein</fullName>
    </submittedName>
</protein>
<name>A0A6G1EQV1_9ORYZ</name>
<gene>
    <name evidence="2" type="ORF">E2562_029241</name>
</gene>
<accession>A0A6G1EQV1</accession>
<evidence type="ECO:0000256" key="1">
    <source>
        <dbReference type="SAM" id="MobiDB-lite"/>
    </source>
</evidence>
<sequence length="84" mass="8842">MAYADARARKTPPRFGESRRGEGRVADWGPHAVGPGASSSPTRCSGFMPQRNSQTAMGCSVSGATAQFERRGDPHAVVAASSYE</sequence>
<evidence type="ECO:0000313" key="3">
    <source>
        <dbReference type="Proteomes" id="UP000479710"/>
    </source>
</evidence>
<dbReference type="Proteomes" id="UP000479710">
    <property type="component" value="Unassembled WGS sequence"/>
</dbReference>
<feature type="compositionally biased region" description="Basic and acidic residues" evidence="1">
    <location>
        <begin position="16"/>
        <end position="25"/>
    </location>
</feature>
<dbReference type="AlphaFoldDB" id="A0A6G1EQV1"/>
<dbReference type="EMBL" id="SPHZ02000003">
    <property type="protein sequence ID" value="KAF0927016.1"/>
    <property type="molecule type" value="Genomic_DNA"/>
</dbReference>
<proteinExistence type="predicted"/>
<comment type="caution">
    <text evidence="2">The sequence shown here is derived from an EMBL/GenBank/DDBJ whole genome shotgun (WGS) entry which is preliminary data.</text>
</comment>
<evidence type="ECO:0000313" key="2">
    <source>
        <dbReference type="EMBL" id="KAF0927016.1"/>
    </source>
</evidence>